<evidence type="ECO:0000313" key="1">
    <source>
        <dbReference type="EMBL" id="CAB4147227.1"/>
    </source>
</evidence>
<proteinExistence type="predicted"/>
<organism evidence="1">
    <name type="scientific">uncultured Caudovirales phage</name>
    <dbReference type="NCBI Taxonomy" id="2100421"/>
    <lineage>
        <taxon>Viruses</taxon>
        <taxon>Duplodnaviria</taxon>
        <taxon>Heunggongvirae</taxon>
        <taxon>Uroviricota</taxon>
        <taxon>Caudoviricetes</taxon>
        <taxon>Peduoviridae</taxon>
        <taxon>Maltschvirus</taxon>
        <taxon>Maltschvirus maltsch</taxon>
    </lineage>
</organism>
<gene>
    <name evidence="1" type="ORF">UFOVP509_20</name>
</gene>
<accession>A0A6J5MNP3</accession>
<sequence length="49" mass="5556">MADFIQMVPDLANTLLSAYAIKRGFDYLTSRLQRVGAEPVVIERRTEAE</sequence>
<reference evidence="1" key="1">
    <citation type="submission" date="2020-04" db="EMBL/GenBank/DDBJ databases">
        <authorList>
            <person name="Chiriac C."/>
            <person name="Salcher M."/>
            <person name="Ghai R."/>
            <person name="Kavagutti S V."/>
        </authorList>
    </citation>
    <scope>NUCLEOTIDE SEQUENCE</scope>
</reference>
<dbReference type="EMBL" id="LR796479">
    <property type="protein sequence ID" value="CAB4147227.1"/>
    <property type="molecule type" value="Genomic_DNA"/>
</dbReference>
<name>A0A6J5MNP3_9CAUD</name>
<protein>
    <submittedName>
        <fullName evidence="1">Uncharacterized protein</fullName>
    </submittedName>
</protein>